<dbReference type="InterPro" id="IPR036390">
    <property type="entry name" value="WH_DNA-bd_sf"/>
</dbReference>
<dbReference type="PANTHER" id="PTHR30432">
    <property type="entry name" value="TRANSCRIPTIONAL REGULATOR MODE"/>
    <property type="match status" value="1"/>
</dbReference>
<evidence type="ECO:0000313" key="3">
    <source>
        <dbReference type="Proteomes" id="UP001429357"/>
    </source>
</evidence>
<dbReference type="InterPro" id="IPR036388">
    <property type="entry name" value="WH-like_DNA-bd_sf"/>
</dbReference>
<reference evidence="3" key="1">
    <citation type="submission" date="2016-06" db="EMBL/GenBank/DDBJ databases">
        <title>Four novel species of enterococci isolated from chicken manure.</title>
        <authorList>
            <person name="Van Tyne D."/>
        </authorList>
    </citation>
    <scope>NUCLEOTIDE SEQUENCE [LARGE SCALE GENOMIC DNA]</scope>
    <source>
        <strain evidence="3">JM9A</strain>
    </source>
</reference>
<dbReference type="InterPro" id="IPR000847">
    <property type="entry name" value="LysR_HTH_N"/>
</dbReference>
<reference evidence="2 3" key="2">
    <citation type="submission" date="2024-02" db="EMBL/GenBank/DDBJ databases">
        <title>The Genome Sequence of Enterococcus diestrammenae JM9A.</title>
        <authorList>
            <person name="Earl A."/>
            <person name="Manson A."/>
            <person name="Gilmore M."/>
            <person name="Sanders J."/>
            <person name="Shea T."/>
            <person name="Howe W."/>
            <person name="Livny J."/>
            <person name="Cuomo C."/>
            <person name="Neafsey D."/>
            <person name="Birren B."/>
        </authorList>
    </citation>
    <scope>NUCLEOTIDE SEQUENCE [LARGE SCALE GENOMIC DNA]</scope>
    <source>
        <strain evidence="2 3">JM9A</strain>
    </source>
</reference>
<dbReference type="InterPro" id="IPR051815">
    <property type="entry name" value="Molybdate_resp_trans_reg"/>
</dbReference>
<proteinExistence type="predicted"/>
<protein>
    <submittedName>
        <fullName evidence="2">Molybdate transport system regulatory protein</fullName>
    </submittedName>
</protein>
<name>A0ABV0F2B4_9ENTE</name>
<dbReference type="Pfam" id="PF00126">
    <property type="entry name" value="HTH_1"/>
    <property type="match status" value="1"/>
</dbReference>
<dbReference type="SUPFAM" id="SSF46785">
    <property type="entry name" value="Winged helix' DNA-binding domain"/>
    <property type="match status" value="1"/>
</dbReference>
<dbReference type="EMBL" id="MAEI02000001">
    <property type="protein sequence ID" value="MEO1782195.1"/>
    <property type="molecule type" value="Genomic_DNA"/>
</dbReference>
<dbReference type="Gene3D" id="1.10.10.10">
    <property type="entry name" value="Winged helix-like DNA-binding domain superfamily/Winged helix DNA-binding domain"/>
    <property type="match status" value="1"/>
</dbReference>
<dbReference type="RefSeq" id="WP_161868714.1">
    <property type="nucleotide sequence ID" value="NZ_MAEI02000001.1"/>
</dbReference>
<organism evidence="2 3">
    <name type="scientific">Enterococcus diestrammenae</name>
    <dbReference type="NCBI Taxonomy" id="1155073"/>
    <lineage>
        <taxon>Bacteria</taxon>
        <taxon>Bacillati</taxon>
        <taxon>Bacillota</taxon>
        <taxon>Bacilli</taxon>
        <taxon>Lactobacillales</taxon>
        <taxon>Enterococcaceae</taxon>
        <taxon>Enterococcus</taxon>
    </lineage>
</organism>
<sequence>MAARRLDYVMTLRIKGEEVFFGPGVVTVMEKIEQTGSLSKAAKQMGMSYNKAWRILQRAEKNWGQPLVETNIGGASGGGTQLTAEGRKLVATYMGFRQEAEAVVAELFQKYFG</sequence>
<accession>A0ABV0F2B4</accession>
<evidence type="ECO:0000259" key="1">
    <source>
        <dbReference type="Pfam" id="PF00126"/>
    </source>
</evidence>
<keyword evidence="3" id="KW-1185">Reference proteome</keyword>
<gene>
    <name evidence="2" type="ORF">BAU18_001788</name>
</gene>
<feature type="domain" description="HTH lysR-type" evidence="1">
    <location>
        <begin position="29"/>
        <end position="87"/>
    </location>
</feature>
<dbReference type="Proteomes" id="UP001429357">
    <property type="component" value="Unassembled WGS sequence"/>
</dbReference>
<dbReference type="PANTHER" id="PTHR30432:SF1">
    <property type="entry name" value="DNA-BINDING TRANSCRIPTIONAL DUAL REGULATOR MODE"/>
    <property type="match status" value="1"/>
</dbReference>
<evidence type="ECO:0000313" key="2">
    <source>
        <dbReference type="EMBL" id="MEO1782195.1"/>
    </source>
</evidence>
<comment type="caution">
    <text evidence="2">The sequence shown here is derived from an EMBL/GenBank/DDBJ whole genome shotgun (WGS) entry which is preliminary data.</text>
</comment>